<dbReference type="FunFam" id="3.30.200.20:FF:000042">
    <property type="entry name" value="Aurora kinase A"/>
    <property type="match status" value="1"/>
</dbReference>
<proteinExistence type="predicted"/>
<dbReference type="GO" id="GO:0004674">
    <property type="term" value="F:protein serine/threonine kinase activity"/>
    <property type="evidence" value="ECO:0007669"/>
    <property type="project" value="TreeGrafter"/>
</dbReference>
<evidence type="ECO:0000313" key="5">
    <source>
        <dbReference type="EMBL" id="EIE84371.1"/>
    </source>
</evidence>
<sequence>MSVIISHSCDMIPMGEFGKVKMGKHVETDQKVAVKLVKKEDIDSLTQLDKIRMEIEILKTLNHPYIVKLLTVNETESCIGIVLEYAEGGELFEYIYKQKFLQEDEARRLFSQLISNCHGNLIVTDFGFANQFSPATGDSMSTSCGSPCYAAPELVMTGNSYSGKATDIWSSGVILYAMLCGYLPFDDDTKNPNDNIGRLYRYIMVNKPKYPSRISFEAQDIIGKMLVPDPSNRCTIETVMAHPWLHEYANLFKKTVSELEMEAERMKEILLKGTSPDLIKNDYCSSYYSSHHHSSSESSSPSSLSYSYTCFNHTKDQFSQESVAVVVEKPEREERAENEPEVGHSTPQPPSDPVTKPKESQADTIPIAPVQATEETKEKVVRPSKRSEPKLSQSISSSLRAKLFHRKSKKEEGQGERGPARPQVLPKRTKSTNLLSWIKHKTHKDKTSPDRPTDLESQAPDALATQLRTHTGDLNRSALTSKAPN</sequence>
<organism evidence="5 6">
    <name type="scientific">Rhizopus delemar (strain RA 99-880 / ATCC MYA-4621 / FGSC 9543 / NRRL 43880)</name>
    <name type="common">Mucormycosis agent</name>
    <name type="synonym">Rhizopus arrhizus var. delemar</name>
    <dbReference type="NCBI Taxonomy" id="246409"/>
    <lineage>
        <taxon>Eukaryota</taxon>
        <taxon>Fungi</taxon>
        <taxon>Fungi incertae sedis</taxon>
        <taxon>Mucoromycota</taxon>
        <taxon>Mucoromycotina</taxon>
        <taxon>Mucoromycetes</taxon>
        <taxon>Mucorales</taxon>
        <taxon>Mucorineae</taxon>
        <taxon>Rhizopodaceae</taxon>
        <taxon>Rhizopus</taxon>
    </lineage>
</organism>
<dbReference type="RefSeq" id="XP_067519767.1">
    <property type="nucleotide sequence ID" value="XM_067663666.1"/>
</dbReference>
<keyword evidence="2" id="KW-0067">ATP-binding</keyword>
<dbReference type="InParanoid" id="I1C7E1"/>
<dbReference type="OrthoDB" id="193931at2759"/>
<feature type="compositionally biased region" description="Polar residues" evidence="3">
    <location>
        <begin position="390"/>
        <end position="399"/>
    </location>
</feature>
<dbReference type="InterPro" id="IPR011009">
    <property type="entry name" value="Kinase-like_dom_sf"/>
</dbReference>
<feature type="compositionally biased region" description="Basic and acidic residues" evidence="3">
    <location>
        <begin position="374"/>
        <end position="389"/>
    </location>
</feature>
<dbReference type="STRING" id="246409.I1C7E1"/>
<keyword evidence="6" id="KW-1185">Reference proteome</keyword>
<reference evidence="5 6" key="1">
    <citation type="journal article" date="2009" name="PLoS Genet.">
        <title>Genomic analysis of the basal lineage fungus Rhizopus oryzae reveals a whole-genome duplication.</title>
        <authorList>
            <person name="Ma L.-J."/>
            <person name="Ibrahim A.S."/>
            <person name="Skory C."/>
            <person name="Grabherr M.G."/>
            <person name="Burger G."/>
            <person name="Butler M."/>
            <person name="Elias M."/>
            <person name="Idnurm A."/>
            <person name="Lang B.F."/>
            <person name="Sone T."/>
            <person name="Abe A."/>
            <person name="Calvo S.E."/>
            <person name="Corrochano L.M."/>
            <person name="Engels R."/>
            <person name="Fu J."/>
            <person name="Hansberg W."/>
            <person name="Kim J.-M."/>
            <person name="Kodira C.D."/>
            <person name="Koehrsen M.J."/>
            <person name="Liu B."/>
            <person name="Miranda-Saavedra D."/>
            <person name="O'Leary S."/>
            <person name="Ortiz-Castellanos L."/>
            <person name="Poulter R."/>
            <person name="Rodriguez-Romero J."/>
            <person name="Ruiz-Herrera J."/>
            <person name="Shen Y.-Q."/>
            <person name="Zeng Q."/>
            <person name="Galagan J."/>
            <person name="Birren B.W."/>
            <person name="Cuomo C.A."/>
            <person name="Wickes B.L."/>
        </authorList>
    </citation>
    <scope>NUCLEOTIDE SEQUENCE [LARGE SCALE GENOMIC DNA]</scope>
    <source>
        <strain evidence="6">RA 99-880 / ATCC MYA-4621 / FGSC 9543 / NRRL 43880</strain>
    </source>
</reference>
<dbReference type="GO" id="GO:0005737">
    <property type="term" value="C:cytoplasm"/>
    <property type="evidence" value="ECO:0007669"/>
    <property type="project" value="TreeGrafter"/>
</dbReference>
<dbReference type="GO" id="GO:0005524">
    <property type="term" value="F:ATP binding"/>
    <property type="evidence" value="ECO:0007669"/>
    <property type="project" value="UniProtKB-KW"/>
</dbReference>
<dbReference type="eggNOG" id="KOG0583">
    <property type="taxonomic scope" value="Eukaryota"/>
</dbReference>
<feature type="compositionally biased region" description="Basic and acidic residues" evidence="3">
    <location>
        <begin position="445"/>
        <end position="454"/>
    </location>
</feature>
<dbReference type="OMA" id="TNELAHY"/>
<feature type="region of interest" description="Disordered" evidence="3">
    <location>
        <begin position="329"/>
        <end position="485"/>
    </location>
</feature>
<dbReference type="VEuPathDB" id="FungiDB:RO3G_09081"/>
<dbReference type="Gene3D" id="1.10.510.10">
    <property type="entry name" value="Transferase(Phosphotransferase) domain 1"/>
    <property type="match status" value="2"/>
</dbReference>
<feature type="domain" description="Protein kinase" evidence="4">
    <location>
        <begin position="6"/>
        <end position="245"/>
    </location>
</feature>
<dbReference type="AlphaFoldDB" id="I1C7E1"/>
<evidence type="ECO:0000256" key="3">
    <source>
        <dbReference type="SAM" id="MobiDB-lite"/>
    </source>
</evidence>
<evidence type="ECO:0000259" key="4">
    <source>
        <dbReference type="PROSITE" id="PS50011"/>
    </source>
</evidence>
<evidence type="ECO:0000256" key="1">
    <source>
        <dbReference type="ARBA" id="ARBA00022741"/>
    </source>
</evidence>
<evidence type="ECO:0000313" key="6">
    <source>
        <dbReference type="Proteomes" id="UP000009138"/>
    </source>
</evidence>
<dbReference type="PROSITE" id="PS50011">
    <property type="entry name" value="PROTEIN_KINASE_DOM"/>
    <property type="match status" value="1"/>
</dbReference>
<dbReference type="PANTHER" id="PTHR24346:SF110">
    <property type="entry name" value="NON-SPECIFIC SERINE_THREONINE PROTEIN KINASE"/>
    <property type="match status" value="1"/>
</dbReference>
<name>I1C7E1_RHIO9</name>
<dbReference type="PANTHER" id="PTHR24346">
    <property type="entry name" value="MAP/MICROTUBULE AFFINITY-REGULATING KINASE"/>
    <property type="match status" value="1"/>
</dbReference>
<dbReference type="InterPro" id="IPR000719">
    <property type="entry name" value="Prot_kinase_dom"/>
</dbReference>
<accession>I1C7E1</accession>
<dbReference type="GO" id="GO:0035556">
    <property type="term" value="P:intracellular signal transduction"/>
    <property type="evidence" value="ECO:0007669"/>
    <property type="project" value="TreeGrafter"/>
</dbReference>
<dbReference type="Proteomes" id="UP000009138">
    <property type="component" value="Unassembled WGS sequence"/>
</dbReference>
<feature type="compositionally biased region" description="Polar residues" evidence="3">
    <location>
        <begin position="466"/>
        <end position="485"/>
    </location>
</feature>
<gene>
    <name evidence="5" type="ORF">RO3G_09081</name>
</gene>
<dbReference type="GeneID" id="93616047"/>
<dbReference type="Pfam" id="PF00069">
    <property type="entry name" value="Pkinase"/>
    <property type="match status" value="2"/>
</dbReference>
<feature type="compositionally biased region" description="Basic and acidic residues" evidence="3">
    <location>
        <begin position="329"/>
        <end position="342"/>
    </location>
</feature>
<keyword evidence="1" id="KW-0547">Nucleotide-binding</keyword>
<evidence type="ECO:0000256" key="2">
    <source>
        <dbReference type="ARBA" id="ARBA00022840"/>
    </source>
</evidence>
<dbReference type="EMBL" id="CH476737">
    <property type="protein sequence ID" value="EIE84371.1"/>
    <property type="molecule type" value="Genomic_DNA"/>
</dbReference>
<feature type="compositionally biased region" description="Basic and acidic residues" evidence="3">
    <location>
        <begin position="409"/>
        <end position="419"/>
    </location>
</feature>
<dbReference type="SUPFAM" id="SSF56112">
    <property type="entry name" value="Protein kinase-like (PK-like)"/>
    <property type="match status" value="1"/>
</dbReference>
<protein>
    <recommendedName>
        <fullName evidence="4">Protein kinase domain-containing protein</fullName>
    </recommendedName>
</protein>